<protein>
    <recommendedName>
        <fullName evidence="4">Gamma-glutamylcyclotransferase AIG2-like domain-containing protein</fullName>
    </recommendedName>
</protein>
<dbReference type="CDD" id="cd06661">
    <property type="entry name" value="GGCT_like"/>
    <property type="match status" value="1"/>
</dbReference>
<evidence type="ECO:0000256" key="2">
    <source>
        <dbReference type="PIRSR" id="PIRSR617939-1"/>
    </source>
</evidence>
<feature type="active site" description="Proton acceptor" evidence="2">
    <location>
        <position position="81"/>
    </location>
</feature>
<dbReference type="InterPro" id="IPR017939">
    <property type="entry name" value="G-Glutamylcylcotransferase"/>
</dbReference>
<sequence length="177" mass="19876">MPELIYFAYGSNLHPLRLRRRVPSSRPLGTAVLPDHALRFDKKSVTDGSGKCRIAARPGGRVHGVLFSLRADERPYLDAAESLGVGYFLEDIEVHAEGGEAVRAFTYVANPERLDPTVQPYCWYRDIVAAGARFHAFPADYIEAIAKQPVWEDPDSDRRLRQHALVRACMDWRSAPA</sequence>
<name>Q0A979_ALKEH</name>
<accession>Q0A979</accession>
<dbReference type="AlphaFoldDB" id="Q0A979"/>
<evidence type="ECO:0000256" key="3">
    <source>
        <dbReference type="PIRSR" id="PIRSR617939-2"/>
    </source>
</evidence>
<dbReference type="eggNOG" id="COG3703">
    <property type="taxonomic scope" value="Bacteria"/>
</dbReference>
<keyword evidence="1" id="KW-0456">Lyase</keyword>
<evidence type="ECO:0000313" key="6">
    <source>
        <dbReference type="Proteomes" id="UP000001962"/>
    </source>
</evidence>
<keyword evidence="6" id="KW-1185">Reference proteome</keyword>
<evidence type="ECO:0000313" key="5">
    <source>
        <dbReference type="EMBL" id="ABI56608.1"/>
    </source>
</evidence>
<dbReference type="EMBL" id="CP000453">
    <property type="protein sequence ID" value="ABI56608.1"/>
    <property type="molecule type" value="Genomic_DNA"/>
</dbReference>
<feature type="domain" description="Gamma-glutamylcyclotransferase AIG2-like" evidence="4">
    <location>
        <begin position="6"/>
        <end position="116"/>
    </location>
</feature>
<dbReference type="SUPFAM" id="SSF110857">
    <property type="entry name" value="Gamma-glutamyl cyclotransferase-like"/>
    <property type="match status" value="1"/>
</dbReference>
<dbReference type="RefSeq" id="WP_011629003.1">
    <property type="nucleotide sequence ID" value="NC_008340.1"/>
</dbReference>
<dbReference type="InterPro" id="IPR013024">
    <property type="entry name" value="GGCT-like"/>
</dbReference>
<dbReference type="PANTHER" id="PTHR12935:SF0">
    <property type="entry name" value="GAMMA-GLUTAMYLCYCLOTRANSFERASE"/>
    <property type="match status" value="1"/>
</dbReference>
<dbReference type="Gene3D" id="3.10.490.10">
    <property type="entry name" value="Gamma-glutamyl cyclotransferase-like"/>
    <property type="match status" value="1"/>
</dbReference>
<dbReference type="OrthoDB" id="5401862at2"/>
<dbReference type="KEGG" id="aeh:Mlg_1259"/>
<feature type="binding site" evidence="3">
    <location>
        <begin position="6"/>
        <end position="11"/>
    </location>
    <ligand>
        <name>substrate</name>
    </ligand>
</feature>
<dbReference type="Pfam" id="PF06094">
    <property type="entry name" value="GGACT"/>
    <property type="match status" value="1"/>
</dbReference>
<dbReference type="Proteomes" id="UP000001962">
    <property type="component" value="Chromosome"/>
</dbReference>
<organism evidence="5 6">
    <name type="scientific">Alkalilimnicola ehrlichii (strain ATCC BAA-1101 / DSM 17681 / MLHE-1)</name>
    <dbReference type="NCBI Taxonomy" id="187272"/>
    <lineage>
        <taxon>Bacteria</taxon>
        <taxon>Pseudomonadati</taxon>
        <taxon>Pseudomonadota</taxon>
        <taxon>Gammaproteobacteria</taxon>
        <taxon>Chromatiales</taxon>
        <taxon>Ectothiorhodospiraceae</taxon>
        <taxon>Alkalilimnicola</taxon>
    </lineage>
</organism>
<evidence type="ECO:0000256" key="1">
    <source>
        <dbReference type="ARBA" id="ARBA00023239"/>
    </source>
</evidence>
<evidence type="ECO:0000259" key="4">
    <source>
        <dbReference type="Pfam" id="PF06094"/>
    </source>
</evidence>
<dbReference type="PANTHER" id="PTHR12935">
    <property type="entry name" value="GAMMA-GLUTAMYLCYCLOTRANSFERASE"/>
    <property type="match status" value="1"/>
</dbReference>
<proteinExistence type="predicted"/>
<reference evidence="6" key="1">
    <citation type="submission" date="2006-08" db="EMBL/GenBank/DDBJ databases">
        <title>Complete sequence of Alkalilimnicola ehrilichei MLHE-1.</title>
        <authorList>
            <person name="Copeland A."/>
            <person name="Lucas S."/>
            <person name="Lapidus A."/>
            <person name="Barry K."/>
            <person name="Detter J.C."/>
            <person name="Glavina del Rio T."/>
            <person name="Hammon N."/>
            <person name="Israni S."/>
            <person name="Dalin E."/>
            <person name="Tice H."/>
            <person name="Pitluck S."/>
            <person name="Sims D."/>
            <person name="Brettin T."/>
            <person name="Bruce D."/>
            <person name="Han C."/>
            <person name="Tapia R."/>
            <person name="Gilna P."/>
            <person name="Schmutz J."/>
            <person name="Larimer F."/>
            <person name="Land M."/>
            <person name="Hauser L."/>
            <person name="Kyrpides N."/>
            <person name="Mikhailova N."/>
            <person name="Oremland R.S."/>
            <person name="Hoeft S.E."/>
            <person name="Switzer-Blum J."/>
            <person name="Kulp T."/>
            <person name="King G."/>
            <person name="Tabita R."/>
            <person name="Witte B."/>
            <person name="Santini J.M."/>
            <person name="Basu P."/>
            <person name="Hollibaugh J.T."/>
            <person name="Xie G."/>
            <person name="Stolz J.F."/>
            <person name="Richardson P."/>
        </authorList>
    </citation>
    <scope>NUCLEOTIDE SEQUENCE [LARGE SCALE GENOMIC DNA]</scope>
    <source>
        <strain evidence="6">ATCC BAA-1101 / DSM 17681 / MLHE-1</strain>
    </source>
</reference>
<dbReference type="InterPro" id="IPR009288">
    <property type="entry name" value="AIG2-like_dom"/>
</dbReference>
<gene>
    <name evidence="5" type="ordered locus">Mlg_1259</name>
</gene>
<dbReference type="InterPro" id="IPR036568">
    <property type="entry name" value="GGCT-like_sf"/>
</dbReference>
<feature type="binding site" evidence="3">
    <location>
        <position position="124"/>
    </location>
    <ligand>
        <name>substrate</name>
    </ligand>
</feature>
<dbReference type="HOGENOM" id="CLU_048475_6_0_6"/>
<dbReference type="GO" id="GO:0003839">
    <property type="term" value="F:gamma-glutamylcyclotransferase activity"/>
    <property type="evidence" value="ECO:0007669"/>
    <property type="project" value="InterPro"/>
</dbReference>